<dbReference type="Proteomes" id="UP001630127">
    <property type="component" value="Unassembled WGS sequence"/>
</dbReference>
<reference evidence="1 2" key="1">
    <citation type="submission" date="2024-11" db="EMBL/GenBank/DDBJ databases">
        <title>A near-complete genome assembly of Cinchona calisaya.</title>
        <authorList>
            <person name="Lian D.C."/>
            <person name="Zhao X.W."/>
            <person name="Wei L."/>
        </authorList>
    </citation>
    <scope>NUCLEOTIDE SEQUENCE [LARGE SCALE GENOMIC DNA]</scope>
    <source>
        <tissue evidence="1">Nenye</tissue>
    </source>
</reference>
<organism evidence="1 2">
    <name type="scientific">Cinchona calisaya</name>
    <dbReference type="NCBI Taxonomy" id="153742"/>
    <lineage>
        <taxon>Eukaryota</taxon>
        <taxon>Viridiplantae</taxon>
        <taxon>Streptophyta</taxon>
        <taxon>Embryophyta</taxon>
        <taxon>Tracheophyta</taxon>
        <taxon>Spermatophyta</taxon>
        <taxon>Magnoliopsida</taxon>
        <taxon>eudicotyledons</taxon>
        <taxon>Gunneridae</taxon>
        <taxon>Pentapetalae</taxon>
        <taxon>asterids</taxon>
        <taxon>lamiids</taxon>
        <taxon>Gentianales</taxon>
        <taxon>Rubiaceae</taxon>
        <taxon>Cinchonoideae</taxon>
        <taxon>Cinchoneae</taxon>
        <taxon>Cinchona</taxon>
    </lineage>
</organism>
<comment type="caution">
    <text evidence="1">The sequence shown here is derived from an EMBL/GenBank/DDBJ whole genome shotgun (WGS) entry which is preliminary data.</text>
</comment>
<evidence type="ECO:0000313" key="1">
    <source>
        <dbReference type="EMBL" id="KAL3533885.1"/>
    </source>
</evidence>
<sequence>MRAGEISPTKSKESKMFTELGNGRWDFAYKIWEFPESNVLRYGRSSTAGRIWPELLPEKMVSAMTRLVFWSQSKRYQ</sequence>
<dbReference type="AlphaFoldDB" id="A0ABD3ARU8"/>
<protein>
    <submittedName>
        <fullName evidence="1">Uncharacterized protein</fullName>
    </submittedName>
</protein>
<accession>A0ABD3ARU8</accession>
<name>A0ABD3ARU8_9GENT</name>
<keyword evidence="2" id="KW-1185">Reference proteome</keyword>
<evidence type="ECO:0000313" key="2">
    <source>
        <dbReference type="Proteomes" id="UP001630127"/>
    </source>
</evidence>
<proteinExistence type="predicted"/>
<gene>
    <name evidence="1" type="ORF">ACH5RR_007406</name>
</gene>
<dbReference type="EMBL" id="JBJUIK010000003">
    <property type="protein sequence ID" value="KAL3533885.1"/>
    <property type="molecule type" value="Genomic_DNA"/>
</dbReference>